<dbReference type="AlphaFoldDB" id="A0A2X4T632"/>
<dbReference type="Proteomes" id="UP000248731">
    <property type="component" value="Chromosome 1"/>
</dbReference>
<organism evidence="1 2">
    <name type="scientific">Salmonella enterica subsp. arizonae</name>
    <dbReference type="NCBI Taxonomy" id="59203"/>
    <lineage>
        <taxon>Bacteria</taxon>
        <taxon>Pseudomonadati</taxon>
        <taxon>Pseudomonadota</taxon>
        <taxon>Gammaproteobacteria</taxon>
        <taxon>Enterobacterales</taxon>
        <taxon>Enterobacteriaceae</taxon>
        <taxon>Salmonella</taxon>
    </lineage>
</organism>
<evidence type="ECO:0000313" key="1">
    <source>
        <dbReference type="EMBL" id="SQI22543.1"/>
    </source>
</evidence>
<sequence>MPGRLMYHQLFTRAQKFFIKKRKYFFGNKNRSTTIFNSLFLNY</sequence>
<name>A0A2X4T632_SALER</name>
<evidence type="ECO:0000313" key="2">
    <source>
        <dbReference type="Proteomes" id="UP000248731"/>
    </source>
</evidence>
<keyword evidence="2" id="KW-1185">Reference proteome</keyword>
<protein>
    <submittedName>
        <fullName evidence="1">Transporter</fullName>
    </submittedName>
</protein>
<accession>A0A2X4T632</accession>
<reference evidence="1 2" key="1">
    <citation type="submission" date="2018-06" db="EMBL/GenBank/DDBJ databases">
        <authorList>
            <consortium name="Pathogen Informatics"/>
            <person name="Doyle S."/>
        </authorList>
    </citation>
    <scope>NUCLEOTIDE SEQUENCE [LARGE SCALE GENOMIC DNA]</scope>
    <source>
        <strain evidence="1 2">NCTC7307</strain>
    </source>
</reference>
<gene>
    <name evidence="1" type="ORF">NCTC7307_01714</name>
</gene>
<dbReference type="EMBL" id="LS483466">
    <property type="protein sequence ID" value="SQI22543.1"/>
    <property type="molecule type" value="Genomic_DNA"/>
</dbReference>
<proteinExistence type="predicted"/>